<reference evidence="7 8" key="1">
    <citation type="submission" date="2016-01" db="EMBL/GenBank/DDBJ databases">
        <title>Investigation of taxonomic status of Bacillus aminovorans.</title>
        <authorList>
            <person name="Verma A."/>
            <person name="Pal Y."/>
            <person name="Krishnamurthi S."/>
        </authorList>
    </citation>
    <scope>NUCLEOTIDE SEQUENCE [LARGE SCALE GENOMIC DNA]</scope>
    <source>
        <strain evidence="7 8">DSM 1314</strain>
    </source>
</reference>
<dbReference type="InterPro" id="IPR004995">
    <property type="entry name" value="Spore_Ger"/>
</dbReference>
<keyword evidence="6" id="KW-1133">Transmembrane helix</keyword>
<keyword evidence="8" id="KW-1185">Reference proteome</keyword>
<evidence type="ECO:0000256" key="5">
    <source>
        <dbReference type="SAM" id="MobiDB-lite"/>
    </source>
</evidence>
<dbReference type="EMBL" id="LQWY01000024">
    <property type="protein sequence ID" value="OAH61056.1"/>
    <property type="molecule type" value="Genomic_DNA"/>
</dbReference>
<comment type="subcellular location">
    <subcellularLocation>
        <location evidence="4">Cell membrane</location>
    </subcellularLocation>
    <subcellularLocation>
        <location evidence="1">Membrane</location>
        <topology evidence="1">Multi-pass membrane protein</topology>
    </subcellularLocation>
</comment>
<evidence type="ECO:0000313" key="7">
    <source>
        <dbReference type="EMBL" id="OAH61056.1"/>
    </source>
</evidence>
<dbReference type="GO" id="GO:0009847">
    <property type="term" value="P:spore germination"/>
    <property type="evidence" value="ECO:0007669"/>
    <property type="project" value="UniProtKB-UniRule"/>
</dbReference>
<dbReference type="PANTHER" id="PTHR22550:SF5">
    <property type="entry name" value="LEUCINE ZIPPER PROTEIN 4"/>
    <property type="match status" value="1"/>
</dbReference>
<dbReference type="PIRSF" id="PIRSF005690">
    <property type="entry name" value="GerBA"/>
    <property type="match status" value="1"/>
</dbReference>
<protein>
    <submittedName>
        <fullName evidence="7">Spore gernimation protein KA</fullName>
    </submittedName>
</protein>
<accession>A0A177L6R0</accession>
<organism evidence="7 8">
    <name type="scientific">Domibacillus aminovorans</name>
    <dbReference type="NCBI Taxonomy" id="29332"/>
    <lineage>
        <taxon>Bacteria</taxon>
        <taxon>Bacillati</taxon>
        <taxon>Bacillota</taxon>
        <taxon>Bacilli</taxon>
        <taxon>Bacillales</taxon>
        <taxon>Bacillaceae</taxon>
        <taxon>Domibacillus</taxon>
    </lineage>
</organism>
<evidence type="ECO:0000313" key="8">
    <source>
        <dbReference type="Proteomes" id="UP000076935"/>
    </source>
</evidence>
<feature type="region of interest" description="Disordered" evidence="5">
    <location>
        <begin position="515"/>
        <end position="535"/>
    </location>
</feature>
<dbReference type="GO" id="GO:0005886">
    <property type="term" value="C:plasma membrane"/>
    <property type="evidence" value="ECO:0007669"/>
    <property type="project" value="UniProtKB-SubCell"/>
</dbReference>
<feature type="transmembrane region" description="Helical" evidence="6">
    <location>
        <begin position="445"/>
        <end position="468"/>
    </location>
</feature>
<keyword evidence="6" id="KW-0812">Transmembrane</keyword>
<evidence type="ECO:0000256" key="3">
    <source>
        <dbReference type="ARBA" id="ARBA00023136"/>
    </source>
</evidence>
<dbReference type="RefSeq" id="WP_063965662.1">
    <property type="nucleotide sequence ID" value="NZ_JBCNAN010000051.1"/>
</dbReference>
<dbReference type="STRING" id="29332.AWH48_13420"/>
<feature type="transmembrane region" description="Helical" evidence="6">
    <location>
        <begin position="386"/>
        <end position="407"/>
    </location>
</feature>
<evidence type="ECO:0000256" key="2">
    <source>
        <dbReference type="ARBA" id="ARBA00005278"/>
    </source>
</evidence>
<sequence>MILQKLIKKIKFQKMMKDKKNSEPKDEKGPQSISISKNLQDNLHHIQNILSSNADLIIRKFTFGKNKTEAFIINIDGMSAATAINENILGALMRDVGKSFDDKELSIDSIKDGALNMNDVSKISYMEEAIESILNGDTVLFLDEENMALQIGTSAWEHRNVEQSASERVVRGSHEAFTESIRVNTSLIRRRIKDPNLKIEQMKIGWRTRTTIGIIYIHNLANDKIVEEVKRRLKSIDTDAILESGYIEEFIEDAPLSIFPTIGNTEVPDKFSAKILEGRVGILVDGTPTALTVPFLFVECFQTAEDYYSGSFLSSQSRLLRFLALHVSVFLPGIYVALTTFHPNIIPKPLLLTILTTRENIPFPALVEAFLLMIMFELIREAGIRMPLAVGQAVSIVGALILGDVAVNAGVVSPFMIIVVALTAIMGFLILPLTDPVTLLKFPILILASTFGLFGIIWSYIFIVIHLVSLRSFGAPYMSPLMPLTLKDLKDALIRVPWWLMKTRPQAISWRNSLREKEDLKPEPPSKKTVGDNKS</sequence>
<dbReference type="Pfam" id="PF03323">
    <property type="entry name" value="GerA"/>
    <property type="match status" value="1"/>
</dbReference>
<dbReference type="InterPro" id="IPR050768">
    <property type="entry name" value="UPF0353/GerABKA_families"/>
</dbReference>
<dbReference type="Proteomes" id="UP000076935">
    <property type="component" value="Unassembled WGS sequence"/>
</dbReference>
<gene>
    <name evidence="7" type="ORF">AWH49_14200</name>
</gene>
<dbReference type="AlphaFoldDB" id="A0A177L6R0"/>
<evidence type="ECO:0000256" key="6">
    <source>
        <dbReference type="SAM" id="Phobius"/>
    </source>
</evidence>
<keyword evidence="3 4" id="KW-0472">Membrane</keyword>
<dbReference type="PANTHER" id="PTHR22550">
    <property type="entry name" value="SPORE GERMINATION PROTEIN"/>
    <property type="match status" value="1"/>
</dbReference>
<comment type="caution">
    <text evidence="7">The sequence shown here is derived from an EMBL/GenBank/DDBJ whole genome shotgun (WGS) entry which is preliminary data.</text>
</comment>
<feature type="transmembrane region" description="Helical" evidence="6">
    <location>
        <begin position="413"/>
        <end position="433"/>
    </location>
</feature>
<name>A0A177L6R0_9BACI</name>
<evidence type="ECO:0000256" key="4">
    <source>
        <dbReference type="PIRNR" id="PIRNR005690"/>
    </source>
</evidence>
<comment type="similarity">
    <text evidence="2 4">Belongs to the GerABKA family.</text>
</comment>
<proteinExistence type="inferred from homology"/>
<evidence type="ECO:0000256" key="1">
    <source>
        <dbReference type="ARBA" id="ARBA00004141"/>
    </source>
</evidence>